<keyword evidence="2 6" id="KW-0812">Transmembrane</keyword>
<feature type="transmembrane region" description="Helical" evidence="6">
    <location>
        <begin position="327"/>
        <end position="346"/>
    </location>
</feature>
<dbReference type="GO" id="GO:0032153">
    <property type="term" value="C:cell division site"/>
    <property type="evidence" value="ECO:0007669"/>
    <property type="project" value="TreeGrafter"/>
</dbReference>
<dbReference type="PATRIC" id="fig|1618610.3.peg.481"/>
<reference evidence="7 8" key="1">
    <citation type="journal article" date="2015" name="Nature">
        <title>rRNA introns, odd ribosomes, and small enigmatic genomes across a large radiation of phyla.</title>
        <authorList>
            <person name="Brown C.T."/>
            <person name="Hug L.A."/>
            <person name="Thomas B.C."/>
            <person name="Sharon I."/>
            <person name="Castelle C.J."/>
            <person name="Singh A."/>
            <person name="Wilkins M.J."/>
            <person name="Williams K.H."/>
            <person name="Banfield J.F."/>
        </authorList>
    </citation>
    <scope>NUCLEOTIDE SEQUENCE [LARGE SCALE GENOMIC DNA]</scope>
</reference>
<feature type="transmembrane region" description="Helical" evidence="6">
    <location>
        <begin position="289"/>
        <end position="307"/>
    </location>
</feature>
<dbReference type="AlphaFoldDB" id="A0A0G1KCF6"/>
<feature type="transmembrane region" description="Helical" evidence="6">
    <location>
        <begin position="125"/>
        <end position="141"/>
    </location>
</feature>
<dbReference type="GO" id="GO:0051301">
    <property type="term" value="P:cell division"/>
    <property type="evidence" value="ECO:0007669"/>
    <property type="project" value="InterPro"/>
</dbReference>
<dbReference type="Proteomes" id="UP000034595">
    <property type="component" value="Unassembled WGS sequence"/>
</dbReference>
<comment type="subcellular location">
    <subcellularLocation>
        <location evidence="1">Membrane</location>
        <topology evidence="1">Multi-pass membrane protein</topology>
    </subcellularLocation>
</comment>
<dbReference type="PANTHER" id="PTHR30474">
    <property type="entry name" value="CELL CYCLE PROTEIN"/>
    <property type="match status" value="1"/>
</dbReference>
<keyword evidence="4 6" id="KW-1133">Transmembrane helix</keyword>
<gene>
    <name evidence="7" type="ORF">UW78_C0010G0016</name>
</gene>
<evidence type="ECO:0000313" key="7">
    <source>
        <dbReference type="EMBL" id="KKT81436.1"/>
    </source>
</evidence>
<dbReference type="GO" id="GO:0015648">
    <property type="term" value="F:lipid-linked peptidoglycan transporter activity"/>
    <property type="evidence" value="ECO:0007669"/>
    <property type="project" value="TreeGrafter"/>
</dbReference>
<accession>A0A0G1KCF6</accession>
<evidence type="ECO:0000256" key="1">
    <source>
        <dbReference type="ARBA" id="ARBA00004141"/>
    </source>
</evidence>
<evidence type="ECO:0000256" key="6">
    <source>
        <dbReference type="SAM" id="Phobius"/>
    </source>
</evidence>
<dbReference type="GO" id="GO:0008360">
    <property type="term" value="P:regulation of cell shape"/>
    <property type="evidence" value="ECO:0007669"/>
    <property type="project" value="UniProtKB-KW"/>
</dbReference>
<dbReference type="InterPro" id="IPR018365">
    <property type="entry name" value="Cell_cycle_FtsW-rel_CS"/>
</dbReference>
<evidence type="ECO:0000256" key="2">
    <source>
        <dbReference type="ARBA" id="ARBA00022692"/>
    </source>
</evidence>
<evidence type="ECO:0000313" key="8">
    <source>
        <dbReference type="Proteomes" id="UP000034595"/>
    </source>
</evidence>
<feature type="transmembrane region" description="Helical" evidence="6">
    <location>
        <begin position="6"/>
        <end position="26"/>
    </location>
</feature>
<organism evidence="7 8">
    <name type="scientific">Candidatus Azambacteria bacterium GW2011_GWA1_44_9</name>
    <dbReference type="NCBI Taxonomy" id="1618610"/>
    <lineage>
        <taxon>Bacteria</taxon>
        <taxon>Candidatus Azamiibacteriota</taxon>
    </lineage>
</organism>
<comment type="caution">
    <text evidence="7">The sequence shown here is derived from an EMBL/GenBank/DDBJ whole genome shotgun (WGS) entry which is preliminary data.</text>
</comment>
<dbReference type="Pfam" id="PF01098">
    <property type="entry name" value="FTSW_RODA_SPOVE"/>
    <property type="match status" value="1"/>
</dbReference>
<dbReference type="InterPro" id="IPR001182">
    <property type="entry name" value="FtsW/RodA"/>
</dbReference>
<feature type="transmembrane region" description="Helical" evidence="6">
    <location>
        <begin position="38"/>
        <end position="55"/>
    </location>
</feature>
<feature type="transmembrane region" description="Helical" evidence="6">
    <location>
        <begin position="257"/>
        <end position="277"/>
    </location>
</feature>
<evidence type="ECO:0000256" key="5">
    <source>
        <dbReference type="ARBA" id="ARBA00023136"/>
    </source>
</evidence>
<name>A0A0G1KCF6_9BACT</name>
<feature type="transmembrane region" description="Helical" evidence="6">
    <location>
        <begin position="61"/>
        <end position="81"/>
    </location>
</feature>
<evidence type="ECO:0000256" key="3">
    <source>
        <dbReference type="ARBA" id="ARBA00022960"/>
    </source>
</evidence>
<dbReference type="EMBL" id="LCJQ01000010">
    <property type="protein sequence ID" value="KKT81436.1"/>
    <property type="molecule type" value="Genomic_DNA"/>
</dbReference>
<protein>
    <submittedName>
        <fullName evidence="7">Rod shape determining protein</fullName>
    </submittedName>
</protein>
<sequence>MGRNYRIDWISTITLICIGLFGLFLLATINQTLFLQQLAFLIVGIALLIVVSVVHPAILWWLAPFGFIGSLFFLTITYVAPAVRGSHRWLSIGGLALQPSEFVKPILLLFFTWAITRFPPRQAKYIPLHIVLFLVPFLLVLKQPDLGTAVVYGSFWLAMMLAGGFSLPLVLACGTIFALSIPGLWNLLAPYQRDRITTFLSPGHDPAGAGYNAIQAMIAVGSGQLFGRGLGRGTQSHLRFLPEHHTDFIFATLVEELGFVGGALLIAGYAYLLWRVIRPLVRGSLTDAYPYIFTIGLFSMILTQIFINTGMNMGIIPITGITLPFVSYGGSSVLSLCLSFGLLWAIRGR</sequence>
<dbReference type="PROSITE" id="PS00428">
    <property type="entry name" value="FTSW_RODA_SPOVE"/>
    <property type="match status" value="1"/>
</dbReference>
<dbReference type="GO" id="GO:0005886">
    <property type="term" value="C:plasma membrane"/>
    <property type="evidence" value="ECO:0007669"/>
    <property type="project" value="TreeGrafter"/>
</dbReference>
<feature type="transmembrane region" description="Helical" evidence="6">
    <location>
        <begin position="153"/>
        <end position="181"/>
    </location>
</feature>
<evidence type="ECO:0000256" key="4">
    <source>
        <dbReference type="ARBA" id="ARBA00022989"/>
    </source>
</evidence>
<keyword evidence="5 6" id="KW-0472">Membrane</keyword>
<keyword evidence="3" id="KW-0133">Cell shape</keyword>
<proteinExistence type="predicted"/>
<dbReference type="PANTHER" id="PTHR30474:SF1">
    <property type="entry name" value="PEPTIDOGLYCAN GLYCOSYLTRANSFERASE MRDB"/>
    <property type="match status" value="1"/>
</dbReference>